<dbReference type="OMA" id="WITRIHK"/>
<evidence type="ECO:0000313" key="2">
    <source>
        <dbReference type="EMBL" id="CDR98099.1"/>
    </source>
</evidence>
<dbReference type="AlphaFoldDB" id="A0A061DEA2"/>
<accession>A0A061DEA2</accession>
<proteinExistence type="predicted"/>
<keyword evidence="3" id="KW-1185">Reference proteome</keyword>
<evidence type="ECO:0000256" key="1">
    <source>
        <dbReference type="SAM" id="MobiDB-lite"/>
    </source>
</evidence>
<reference evidence="3" key="1">
    <citation type="journal article" date="2014" name="Nucleic Acids Res.">
        <title>The evolutionary dynamics of variant antigen genes in Babesia reveal a history of genomic innovation underlying host-parasite interaction.</title>
        <authorList>
            <person name="Jackson A.P."/>
            <person name="Otto T.D."/>
            <person name="Darby A."/>
            <person name="Ramaprasad A."/>
            <person name="Xia D."/>
            <person name="Echaide I.E."/>
            <person name="Farber M."/>
            <person name="Gahlot S."/>
            <person name="Gamble J."/>
            <person name="Gupta D."/>
            <person name="Gupta Y."/>
            <person name="Jackson L."/>
            <person name="Malandrin L."/>
            <person name="Malas T.B."/>
            <person name="Moussa E."/>
            <person name="Nair M."/>
            <person name="Reid A.J."/>
            <person name="Sanders M."/>
            <person name="Sharma J."/>
            <person name="Tracey A."/>
            <person name="Quail M.A."/>
            <person name="Weir W."/>
            <person name="Wastling J.M."/>
            <person name="Hall N."/>
            <person name="Willadsen P."/>
            <person name="Lingelbach K."/>
            <person name="Shiels B."/>
            <person name="Tait A."/>
            <person name="Berriman M."/>
            <person name="Allred D.R."/>
            <person name="Pain A."/>
        </authorList>
    </citation>
    <scope>NUCLEOTIDE SEQUENCE [LARGE SCALE GENOMIC DNA]</scope>
    <source>
        <strain evidence="3">Bond</strain>
    </source>
</reference>
<dbReference type="KEGG" id="bbig:BBBOND_0405830"/>
<dbReference type="EMBL" id="LK391711">
    <property type="protein sequence ID" value="CDR98099.1"/>
    <property type="molecule type" value="Genomic_DNA"/>
</dbReference>
<feature type="region of interest" description="Disordered" evidence="1">
    <location>
        <begin position="271"/>
        <end position="300"/>
    </location>
</feature>
<organism evidence="2 3">
    <name type="scientific">Babesia bigemina</name>
    <dbReference type="NCBI Taxonomy" id="5866"/>
    <lineage>
        <taxon>Eukaryota</taxon>
        <taxon>Sar</taxon>
        <taxon>Alveolata</taxon>
        <taxon>Apicomplexa</taxon>
        <taxon>Aconoidasida</taxon>
        <taxon>Piroplasmida</taxon>
        <taxon>Babesiidae</taxon>
        <taxon>Babesia</taxon>
    </lineage>
</organism>
<dbReference type="RefSeq" id="XP_012770285.1">
    <property type="nucleotide sequence ID" value="XM_012914831.1"/>
</dbReference>
<name>A0A061DEA2_BABBI</name>
<evidence type="ECO:0000313" key="3">
    <source>
        <dbReference type="Proteomes" id="UP000033188"/>
    </source>
</evidence>
<dbReference type="GeneID" id="24566640"/>
<dbReference type="OrthoDB" id="365320at2759"/>
<dbReference type="Proteomes" id="UP000033188">
    <property type="component" value="Chromosome 5"/>
</dbReference>
<protein>
    <submittedName>
        <fullName evidence="2">Uncharacterized protein</fullName>
    </submittedName>
</protein>
<dbReference type="VEuPathDB" id="PiroplasmaDB:BBBOND_0405830"/>
<gene>
    <name evidence="2" type="ORF">BBBOND_0405830</name>
</gene>
<sequence>MGARLSTRCGRSQVKDRKVSIFELLLQLSKVGVTKDSEDEVGRLFQQLFDIPIEDIPYETIEVYFQNFVLHNLLSANLSHGQICRYWECYAALLEYIVKRESVAADEYDADRSGSVSLQNDFEITIQTSTNTTTSLGSNTKNEVSILRASPFTRNGEGRDYEPNCSKDSEFETLAGKEETHNPVGGSPSAANGICNTYESLLRGKCDVVRCLTPFVISKIFIRCLVASVNAVELLFHMEYLPYYLEWSSQAIFKLNAQDVTDISVTSQRQNVVHGDDDAENLSGQDQPQPGLEKENSNPSVEATAEECNYIGTAVEEEDVDGTSSEVAPCPCPSTVTSSQIYEENSEIIRTLRLRMSTEKEPINVPVNVDGSLESINNAIMEEALNAWSDCTTHALRRGFCFIDHRMRIFSLTCVVELLKRAQGAAEFMALPFCSVAYGGSGRASHLQRLLVALHAYITTDITPSSTSHATFIKASQSMATDVLVILLSSIVMAPYVNTCIDKRRTAEISPMFTCIKNVPKTVRSVAPFYYIHVECVRSQLFVNVPSDLPPNAIEPVVDYFLKRDAPMIYASMDSLRDAIGSRGVEDMAWCLIRLLSTSPQNAWKRHLNVLRDNVTLLMLIMIGAGKEYVFLSKTEEMAERFKTFEYSTGTLSLTGSSHTDEFIEETEANISQPTAIPHKSLNNIHHSLLFSEQLPQGLMVAMAKALDNLSPSMTCSNELWLILIDMLSCDKTFALTFYLKPGSFIREVMSTIKKHSAMKKEAIRGKTSGHAHEKCPHHLVSRSPLIRTLVNILVHYIIHKKVLVSSNDPKSDSGKLC</sequence>